<dbReference type="AlphaFoldDB" id="A0A9N9IK40"/>
<accession>A0A9N9IK40</accession>
<proteinExistence type="predicted"/>
<dbReference type="SUPFAM" id="SSF56112">
    <property type="entry name" value="Protein kinase-like (PK-like)"/>
    <property type="match status" value="1"/>
</dbReference>
<dbReference type="EMBL" id="CAJVPY010012930">
    <property type="protein sequence ID" value="CAG8737411.1"/>
    <property type="molecule type" value="Genomic_DNA"/>
</dbReference>
<dbReference type="GO" id="GO:0005524">
    <property type="term" value="F:ATP binding"/>
    <property type="evidence" value="ECO:0007669"/>
    <property type="project" value="UniProtKB-KW"/>
</dbReference>
<dbReference type="Proteomes" id="UP000789405">
    <property type="component" value="Unassembled WGS sequence"/>
</dbReference>
<dbReference type="InterPro" id="IPR011009">
    <property type="entry name" value="Kinase-like_dom_sf"/>
</dbReference>
<sequence length="703" mass="80349">EVEKLLKQENIKEFDFSQCKNCKIIARGGFSVVYSAIFHDESYALKCLNNGVGYDEKSFKLLIREIGLLHKVEHPNVIKFYGISRGGLREKTTTNTPSNYSNLYKQCWSSEPNQRPTLVTVLNELKKLQKTDIGSITHFINEHWIKLYGLNKGGNLNVNDFIPGTGIILGDDGYLNVEKISQSIPIIYFPKRNGMGTDHDIVHIHIPILTLHYQCNATTEFIQDIRDALNISDMIEKRKKLKEKLSYYGEYVVISATIGGVIVVKNWSKIDIVNKSRLKAYLQCGIDYAKGIRLRNFENTSIDDLNLFIDSKKIQTAGDLYEWIKDLHNAKCLEVVTYEKFKPTFKLLPDDLVQKISECSNIQHNDGSELISRIRSKYIKKNVLEWITSPELPLYLCDWIQDNSLQHGVILQRSKAGRAKKAAYKFLKEPKIISMNKISIILTQPKTRQEAYLLENGIILKEEDELELDKIPFTEHSSALNIPLEDFKNTKNQPSNAIYCQIIFHTKKISFDLLDIKCLQEFSNTVNSELQGLESSKNSVNSGLQSYESSKNAVNSELQSHTSSKNLCKLFGNDYGYLLPRTFTLGGSLSKKFVSNSNPTGITTQRLDLKYNDPDANTNQKIEQLLKAWNNEFKDIDTSFFLDNNGDIIHRNKIGDWLKTLEKLLDTKDLTKNEVKYEKQVKYSQLYGASRNDVVAIRLLQSG</sequence>
<protein>
    <submittedName>
        <fullName evidence="5">7581_t:CDS:1</fullName>
    </submittedName>
</protein>
<dbReference type="InterPro" id="IPR051681">
    <property type="entry name" value="Ser/Thr_Kinases-Pseudokinases"/>
</dbReference>
<dbReference type="PANTHER" id="PTHR44329">
    <property type="entry name" value="SERINE/THREONINE-PROTEIN KINASE TNNI3K-RELATED"/>
    <property type="match status" value="1"/>
</dbReference>
<evidence type="ECO:0000256" key="3">
    <source>
        <dbReference type="ARBA" id="ARBA00022777"/>
    </source>
</evidence>
<evidence type="ECO:0000256" key="4">
    <source>
        <dbReference type="ARBA" id="ARBA00022840"/>
    </source>
</evidence>
<dbReference type="PANTHER" id="PTHR44329:SF288">
    <property type="entry name" value="MITOGEN-ACTIVATED PROTEIN KINASE KINASE KINASE 20"/>
    <property type="match status" value="1"/>
</dbReference>
<keyword evidence="3" id="KW-0418">Kinase</keyword>
<evidence type="ECO:0000256" key="2">
    <source>
        <dbReference type="ARBA" id="ARBA00022741"/>
    </source>
</evidence>
<comment type="caution">
    <text evidence="5">The sequence shown here is derived from an EMBL/GenBank/DDBJ whole genome shotgun (WGS) entry which is preliminary data.</text>
</comment>
<keyword evidence="6" id="KW-1185">Reference proteome</keyword>
<dbReference type="Gene3D" id="3.30.200.20">
    <property type="entry name" value="Phosphorylase Kinase, domain 1"/>
    <property type="match status" value="1"/>
</dbReference>
<keyword evidence="4" id="KW-0067">ATP-binding</keyword>
<evidence type="ECO:0000313" key="5">
    <source>
        <dbReference type="EMBL" id="CAG8737411.1"/>
    </source>
</evidence>
<keyword evidence="2" id="KW-0547">Nucleotide-binding</keyword>
<reference evidence="5" key="1">
    <citation type="submission" date="2021-06" db="EMBL/GenBank/DDBJ databases">
        <authorList>
            <person name="Kallberg Y."/>
            <person name="Tangrot J."/>
            <person name="Rosling A."/>
        </authorList>
    </citation>
    <scope>NUCLEOTIDE SEQUENCE</scope>
    <source>
        <strain evidence="5">MA453B</strain>
    </source>
</reference>
<keyword evidence="1" id="KW-0808">Transferase</keyword>
<feature type="non-terminal residue" evidence="5">
    <location>
        <position position="1"/>
    </location>
</feature>
<dbReference type="OrthoDB" id="2442829at2759"/>
<name>A0A9N9IK40_9GLOM</name>
<organism evidence="5 6">
    <name type="scientific">Dentiscutata erythropus</name>
    <dbReference type="NCBI Taxonomy" id="1348616"/>
    <lineage>
        <taxon>Eukaryota</taxon>
        <taxon>Fungi</taxon>
        <taxon>Fungi incertae sedis</taxon>
        <taxon>Mucoromycota</taxon>
        <taxon>Glomeromycotina</taxon>
        <taxon>Glomeromycetes</taxon>
        <taxon>Diversisporales</taxon>
        <taxon>Gigasporaceae</taxon>
        <taxon>Dentiscutata</taxon>
    </lineage>
</organism>
<gene>
    <name evidence="5" type="ORF">DERYTH_LOCUS15684</name>
</gene>
<dbReference type="GO" id="GO:0004674">
    <property type="term" value="F:protein serine/threonine kinase activity"/>
    <property type="evidence" value="ECO:0007669"/>
    <property type="project" value="TreeGrafter"/>
</dbReference>
<evidence type="ECO:0000256" key="1">
    <source>
        <dbReference type="ARBA" id="ARBA00022679"/>
    </source>
</evidence>
<evidence type="ECO:0000313" key="6">
    <source>
        <dbReference type="Proteomes" id="UP000789405"/>
    </source>
</evidence>